<keyword evidence="12" id="KW-1185">Reference proteome</keyword>
<protein>
    <recommendedName>
        <fullName evidence="3">Mitochondrial genome maintenance protein MGM101</fullName>
    </recommendedName>
</protein>
<dbReference type="GO" id="GO:0000725">
    <property type="term" value="P:recombinational repair"/>
    <property type="evidence" value="ECO:0007669"/>
    <property type="project" value="TreeGrafter"/>
</dbReference>
<keyword evidence="5" id="KW-0809">Transit peptide</keyword>
<evidence type="ECO:0000256" key="2">
    <source>
        <dbReference type="ARBA" id="ARBA00007053"/>
    </source>
</evidence>
<dbReference type="VEuPathDB" id="FungiDB:SPPG_01818"/>
<comment type="subcellular location">
    <subcellularLocation>
        <location evidence="1">Mitochondrion matrix</location>
        <location evidence="1">Mitochondrion nucleoid</location>
    </subcellularLocation>
</comment>
<gene>
    <name evidence="11" type="ORF">SPPG_01818</name>
</gene>
<evidence type="ECO:0000256" key="5">
    <source>
        <dbReference type="ARBA" id="ARBA00022946"/>
    </source>
</evidence>
<evidence type="ECO:0000256" key="8">
    <source>
        <dbReference type="ARBA" id="ARBA00023204"/>
    </source>
</evidence>
<evidence type="ECO:0000256" key="9">
    <source>
        <dbReference type="ARBA" id="ARBA00023271"/>
    </source>
</evidence>
<dbReference type="GO" id="GO:0003697">
    <property type="term" value="F:single-stranded DNA binding"/>
    <property type="evidence" value="ECO:0007669"/>
    <property type="project" value="InterPro"/>
</dbReference>
<keyword evidence="8" id="KW-0234">DNA repair</keyword>
<reference evidence="11 12" key="1">
    <citation type="submission" date="2009-08" db="EMBL/GenBank/DDBJ databases">
        <title>The Genome Sequence of Spizellomyces punctatus strain DAOM BR117.</title>
        <authorList>
            <consortium name="The Broad Institute Genome Sequencing Platform"/>
            <person name="Russ C."/>
            <person name="Cuomo C."/>
            <person name="Shea T."/>
            <person name="Young S.K."/>
            <person name="Zeng Q."/>
            <person name="Koehrsen M."/>
            <person name="Haas B."/>
            <person name="Borodovsky M."/>
            <person name="Guigo R."/>
            <person name="Alvarado L."/>
            <person name="Berlin A."/>
            <person name="Bochicchio J."/>
            <person name="Borenstein D."/>
            <person name="Chapman S."/>
            <person name="Chen Z."/>
            <person name="Engels R."/>
            <person name="Freedman E."/>
            <person name="Gellesch M."/>
            <person name="Goldberg J."/>
            <person name="Griggs A."/>
            <person name="Gujja S."/>
            <person name="Heiman D."/>
            <person name="Hepburn T."/>
            <person name="Howarth C."/>
            <person name="Jen D."/>
            <person name="Larson L."/>
            <person name="Lewis B."/>
            <person name="Mehta T."/>
            <person name="Park D."/>
            <person name="Pearson M."/>
            <person name="Roberts A."/>
            <person name="Saif S."/>
            <person name="Shenoy N."/>
            <person name="Sisk P."/>
            <person name="Stolte C."/>
            <person name="Sykes S."/>
            <person name="Thomson T."/>
            <person name="Walk T."/>
            <person name="White J."/>
            <person name="Yandava C."/>
            <person name="Burger G."/>
            <person name="Gray M.W."/>
            <person name="Holland P.W.H."/>
            <person name="King N."/>
            <person name="Lang F.B.F."/>
            <person name="Roger A.J."/>
            <person name="Ruiz-Trillo I."/>
            <person name="Lander E."/>
            <person name="Nusbaum C."/>
        </authorList>
    </citation>
    <scope>NUCLEOTIDE SEQUENCE [LARGE SCALE GENOMIC DNA]</scope>
    <source>
        <strain evidence="11 12">DAOM BR117</strain>
    </source>
</reference>
<dbReference type="PANTHER" id="PTHR31404:SF0">
    <property type="entry name" value="MITOCHONDRIAL GENOME MAINTENANCE PROTEIN MGM101"/>
    <property type="match status" value="1"/>
</dbReference>
<dbReference type="InterPro" id="IPR009446">
    <property type="entry name" value="Mgm101"/>
</dbReference>
<evidence type="ECO:0000256" key="4">
    <source>
        <dbReference type="ARBA" id="ARBA00022763"/>
    </source>
</evidence>
<dbReference type="InParanoid" id="A0A0L0HMT1"/>
<dbReference type="OMA" id="INWETSW"/>
<keyword evidence="4" id="KW-0227">DNA damage</keyword>
<proteinExistence type="inferred from homology"/>
<organism evidence="11 12">
    <name type="scientific">Spizellomyces punctatus (strain DAOM BR117)</name>
    <dbReference type="NCBI Taxonomy" id="645134"/>
    <lineage>
        <taxon>Eukaryota</taxon>
        <taxon>Fungi</taxon>
        <taxon>Fungi incertae sedis</taxon>
        <taxon>Chytridiomycota</taxon>
        <taxon>Chytridiomycota incertae sedis</taxon>
        <taxon>Chytridiomycetes</taxon>
        <taxon>Spizellomycetales</taxon>
        <taxon>Spizellomycetaceae</taxon>
        <taxon>Spizellomyces</taxon>
    </lineage>
</organism>
<evidence type="ECO:0000256" key="10">
    <source>
        <dbReference type="SAM" id="MobiDB-lite"/>
    </source>
</evidence>
<accession>A0A0L0HMT1</accession>
<feature type="region of interest" description="Disordered" evidence="10">
    <location>
        <begin position="38"/>
        <end position="63"/>
    </location>
</feature>
<comment type="similarity">
    <text evidence="2">Belongs to the MGM101 family.</text>
</comment>
<evidence type="ECO:0000313" key="12">
    <source>
        <dbReference type="Proteomes" id="UP000053201"/>
    </source>
</evidence>
<keyword evidence="7" id="KW-0496">Mitochondrion</keyword>
<dbReference type="RefSeq" id="XP_016610775.1">
    <property type="nucleotide sequence ID" value="XM_016750131.1"/>
</dbReference>
<evidence type="ECO:0000256" key="6">
    <source>
        <dbReference type="ARBA" id="ARBA00023125"/>
    </source>
</evidence>
<dbReference type="Pfam" id="PF06420">
    <property type="entry name" value="Mgm101p"/>
    <property type="match status" value="1"/>
</dbReference>
<evidence type="ECO:0000256" key="1">
    <source>
        <dbReference type="ARBA" id="ARBA00004436"/>
    </source>
</evidence>
<dbReference type="GO" id="GO:0036297">
    <property type="term" value="P:interstrand cross-link repair"/>
    <property type="evidence" value="ECO:0007669"/>
    <property type="project" value="TreeGrafter"/>
</dbReference>
<keyword evidence="6" id="KW-0238">DNA-binding</keyword>
<name>A0A0L0HMT1_SPIPD</name>
<dbReference type="PANTHER" id="PTHR31404">
    <property type="entry name" value="MITOCHONDRIAL GENOME MAINTENANCE PROTEIN MGM101"/>
    <property type="match status" value="1"/>
</dbReference>
<dbReference type="GO" id="GO:0000262">
    <property type="term" value="C:mitochondrial chromosome"/>
    <property type="evidence" value="ECO:0007669"/>
    <property type="project" value="InterPro"/>
</dbReference>
<dbReference type="GeneID" id="27685455"/>
<dbReference type="AlphaFoldDB" id="A0A0L0HMT1"/>
<keyword evidence="9" id="KW-1135">Mitochondrion nucleoid</keyword>
<sequence length="258" mass="28655">MATFSRLLARMGNHMNVLTKCSRPFVTSSSVAAWSGTPKKQYIKPSPPSNLPPKSSEPRGTEKRAVRAEALRKGPLATDLFTGNGQQGQGYYKNVATEPLSKEIATKLMRPVKVEDLEIDPDRGYVYLKEATYREMLDDAFGQDGWKLVPVTPFQETSSGNVVYRAYTLIVNDRFVSEAIGDWSVATAGSRAAAEAKCDHAALVRVGKDLGMASELWDPVRSNQLRDAKFTQEWIVDPKLGSKRRVWREKKVSKAPGF</sequence>
<dbReference type="Proteomes" id="UP000053201">
    <property type="component" value="Unassembled WGS sequence"/>
</dbReference>
<evidence type="ECO:0000256" key="3">
    <source>
        <dbReference type="ARBA" id="ARBA00013628"/>
    </source>
</evidence>
<dbReference type="OrthoDB" id="17164at2759"/>
<dbReference type="EMBL" id="KQ257452">
    <property type="protein sequence ID" value="KND02736.1"/>
    <property type="molecule type" value="Genomic_DNA"/>
</dbReference>
<evidence type="ECO:0000313" key="11">
    <source>
        <dbReference type="EMBL" id="KND02736.1"/>
    </source>
</evidence>
<evidence type="ECO:0000256" key="7">
    <source>
        <dbReference type="ARBA" id="ARBA00023128"/>
    </source>
</evidence>